<dbReference type="EMBL" id="HBNR01048349">
    <property type="protein sequence ID" value="CAE4610845.1"/>
    <property type="molecule type" value="Transcribed_RNA"/>
</dbReference>
<dbReference type="InterPro" id="IPR012337">
    <property type="entry name" value="RNaseH-like_sf"/>
</dbReference>
<feature type="region of interest" description="Disordered" evidence="10">
    <location>
        <begin position="177"/>
        <end position="210"/>
    </location>
</feature>
<feature type="domain" description="3'-5' exonuclease" evidence="11">
    <location>
        <begin position="238"/>
        <end position="415"/>
    </location>
</feature>
<evidence type="ECO:0000256" key="1">
    <source>
        <dbReference type="ARBA" id="ARBA00004123"/>
    </source>
</evidence>
<keyword evidence="2" id="KW-0540">Nuclease</keyword>
<dbReference type="InterPro" id="IPR036397">
    <property type="entry name" value="RNaseH_sf"/>
</dbReference>
<dbReference type="SUPFAM" id="SSF53098">
    <property type="entry name" value="Ribonuclease H-like"/>
    <property type="match status" value="1"/>
</dbReference>
<evidence type="ECO:0000256" key="2">
    <source>
        <dbReference type="ARBA" id="ARBA00022722"/>
    </source>
</evidence>
<keyword evidence="7" id="KW-0539">Nucleus</keyword>
<comment type="subcellular location">
    <subcellularLocation>
        <location evidence="1">Nucleus</location>
    </subcellularLocation>
</comment>
<name>A0A7S4UX26_9DINO</name>
<keyword evidence="4" id="KW-0378">Hydrolase</keyword>
<dbReference type="GO" id="GO:0003676">
    <property type="term" value="F:nucleic acid binding"/>
    <property type="evidence" value="ECO:0007669"/>
    <property type="project" value="InterPro"/>
</dbReference>
<keyword evidence="6" id="KW-0460">Magnesium</keyword>
<keyword evidence="5" id="KW-0269">Exonuclease</keyword>
<evidence type="ECO:0000313" key="12">
    <source>
        <dbReference type="EMBL" id="CAE4610845.1"/>
    </source>
</evidence>
<evidence type="ECO:0000256" key="8">
    <source>
        <dbReference type="ARBA" id="ARBA00040531"/>
    </source>
</evidence>
<dbReference type="InterPro" id="IPR051132">
    <property type="entry name" value="3-5_Exonuclease_domain"/>
</dbReference>
<dbReference type="Gene3D" id="3.30.420.10">
    <property type="entry name" value="Ribonuclease H-like superfamily/Ribonuclease H"/>
    <property type="match status" value="1"/>
</dbReference>
<dbReference type="GO" id="GO:0046872">
    <property type="term" value="F:metal ion binding"/>
    <property type="evidence" value="ECO:0007669"/>
    <property type="project" value="UniProtKB-KW"/>
</dbReference>
<accession>A0A7S4UX26</accession>
<evidence type="ECO:0000256" key="6">
    <source>
        <dbReference type="ARBA" id="ARBA00022842"/>
    </source>
</evidence>
<dbReference type="PANTHER" id="PTHR13620:SF109">
    <property type="entry name" value="3'-5' EXONUCLEASE"/>
    <property type="match status" value="1"/>
</dbReference>
<dbReference type="AlphaFoldDB" id="A0A7S4UX26"/>
<reference evidence="12" key="1">
    <citation type="submission" date="2021-01" db="EMBL/GenBank/DDBJ databases">
        <authorList>
            <person name="Corre E."/>
            <person name="Pelletier E."/>
            <person name="Niang G."/>
            <person name="Scheremetjew M."/>
            <person name="Finn R."/>
            <person name="Kale V."/>
            <person name="Holt S."/>
            <person name="Cochrane G."/>
            <person name="Meng A."/>
            <person name="Brown T."/>
            <person name="Cohen L."/>
        </authorList>
    </citation>
    <scope>NUCLEOTIDE SEQUENCE</scope>
    <source>
        <strain evidence="12">CCMP3105</strain>
    </source>
</reference>
<dbReference type="PANTHER" id="PTHR13620">
    <property type="entry name" value="3-5 EXONUCLEASE"/>
    <property type="match status" value="1"/>
</dbReference>
<keyword evidence="3" id="KW-0479">Metal-binding</keyword>
<dbReference type="GO" id="GO:0008408">
    <property type="term" value="F:3'-5' exonuclease activity"/>
    <property type="evidence" value="ECO:0007669"/>
    <property type="project" value="InterPro"/>
</dbReference>
<evidence type="ECO:0000256" key="7">
    <source>
        <dbReference type="ARBA" id="ARBA00023242"/>
    </source>
</evidence>
<protein>
    <recommendedName>
        <fullName evidence="8">3'-5' exonuclease</fullName>
    </recommendedName>
    <alternativeName>
        <fullName evidence="9">Werner Syndrome-like exonuclease</fullName>
    </alternativeName>
</protein>
<gene>
    <name evidence="12" type="ORF">AMON00008_LOCUS33735</name>
</gene>
<organism evidence="12">
    <name type="scientific">Alexandrium monilatum</name>
    <dbReference type="NCBI Taxonomy" id="311494"/>
    <lineage>
        <taxon>Eukaryota</taxon>
        <taxon>Sar</taxon>
        <taxon>Alveolata</taxon>
        <taxon>Dinophyceae</taxon>
        <taxon>Gonyaulacales</taxon>
        <taxon>Pyrocystaceae</taxon>
        <taxon>Alexandrium</taxon>
    </lineage>
</organism>
<evidence type="ECO:0000256" key="4">
    <source>
        <dbReference type="ARBA" id="ARBA00022801"/>
    </source>
</evidence>
<dbReference type="GO" id="GO:0005634">
    <property type="term" value="C:nucleus"/>
    <property type="evidence" value="ECO:0007669"/>
    <property type="project" value="UniProtKB-SubCell"/>
</dbReference>
<evidence type="ECO:0000256" key="5">
    <source>
        <dbReference type="ARBA" id="ARBA00022839"/>
    </source>
</evidence>
<evidence type="ECO:0000256" key="3">
    <source>
        <dbReference type="ARBA" id="ARBA00022723"/>
    </source>
</evidence>
<sequence length="421" mass="46002">MAQGCACPPAPAPSSPAGGWSLQMLRCKVSYVEICSIDDVKLVGNSLVAWPASLRNCRRTPHPLRETKAFLRDKIVCKESNGHVGNVQNNLAIGSYKGKHVALFRASDSVLDCGQGTIIDFPSWKALREMLATNKPEVVLDVKTLLRLAGNAEEEVAAGLAEEVKTEDKLKLEEMQAAQVRPARPGAPKRPNGASLEAGALPKKPRAPAPLKAEVDPDEWLGNDLADYPNAIRLVSSTKSVNYSQLIEEALSATVIAYDAQWSPDFEEGSDNPIAILQLAFPISGNTYVLQLPMLETGMPDEIKHLFESSGVVAVGFAANDTDVHKFEITGVKIDRTTLFDVQPWCEAEMGENESVKQGWRVGLKRASSCVLDFEMDKTSTVASSNWEREELTSAQVEYGAMDVWVALRLYQRLAAVYRTT</sequence>
<dbReference type="GO" id="GO:0006139">
    <property type="term" value="P:nucleobase-containing compound metabolic process"/>
    <property type="evidence" value="ECO:0007669"/>
    <property type="project" value="InterPro"/>
</dbReference>
<dbReference type="InterPro" id="IPR002562">
    <property type="entry name" value="3'-5'_exonuclease_dom"/>
</dbReference>
<proteinExistence type="predicted"/>
<evidence type="ECO:0000256" key="9">
    <source>
        <dbReference type="ARBA" id="ARBA00042761"/>
    </source>
</evidence>
<evidence type="ECO:0000256" key="10">
    <source>
        <dbReference type="SAM" id="MobiDB-lite"/>
    </source>
</evidence>
<dbReference type="Pfam" id="PF01612">
    <property type="entry name" value="DNA_pol_A_exo1"/>
    <property type="match status" value="1"/>
</dbReference>
<evidence type="ECO:0000259" key="11">
    <source>
        <dbReference type="Pfam" id="PF01612"/>
    </source>
</evidence>